<dbReference type="EMBL" id="QLLK01000008">
    <property type="protein sequence ID" value="RAI88084.1"/>
    <property type="molecule type" value="Genomic_DNA"/>
</dbReference>
<dbReference type="Proteomes" id="UP000249610">
    <property type="component" value="Unassembled WGS sequence"/>
</dbReference>
<dbReference type="RefSeq" id="WP_111612330.1">
    <property type="nucleotide sequence ID" value="NZ_QLLK01000008.1"/>
</dbReference>
<organism evidence="1 2">
    <name type="scientific">Algoriphagus yeomjeoni</name>
    <dbReference type="NCBI Taxonomy" id="291403"/>
    <lineage>
        <taxon>Bacteria</taxon>
        <taxon>Pseudomonadati</taxon>
        <taxon>Bacteroidota</taxon>
        <taxon>Cytophagia</taxon>
        <taxon>Cytophagales</taxon>
        <taxon>Cyclobacteriaceae</taxon>
        <taxon>Algoriphagus</taxon>
    </lineage>
</organism>
<reference evidence="1 2" key="1">
    <citation type="submission" date="2018-06" db="EMBL/GenBank/DDBJ databases">
        <title>Genomic Encyclopedia of Archaeal and Bacterial Type Strains, Phase II (KMG-II): from individual species to whole genera.</title>
        <authorList>
            <person name="Goeker M."/>
        </authorList>
    </citation>
    <scope>NUCLEOTIDE SEQUENCE [LARGE SCALE GENOMIC DNA]</scope>
    <source>
        <strain evidence="1 2">DSM 23446</strain>
    </source>
</reference>
<comment type="caution">
    <text evidence="1">The sequence shown here is derived from an EMBL/GenBank/DDBJ whole genome shotgun (WGS) entry which is preliminary data.</text>
</comment>
<evidence type="ECO:0000313" key="1">
    <source>
        <dbReference type="EMBL" id="RAI88084.1"/>
    </source>
</evidence>
<evidence type="ECO:0000313" key="2">
    <source>
        <dbReference type="Proteomes" id="UP000249610"/>
    </source>
</evidence>
<sequence>MYNWAEICSELKGIEKRVEIKVSLIISTNPDPFPFDRFKKAHEIASLSRAIRGFIEQDNEKDGSILLQMLLEKGVKLKSVRE</sequence>
<proteinExistence type="predicted"/>
<accession>A0A327PA89</accession>
<gene>
    <name evidence="1" type="ORF">LV83_03002</name>
</gene>
<dbReference type="OrthoDB" id="839402at2"/>
<keyword evidence="2" id="KW-1185">Reference proteome</keyword>
<name>A0A327PA89_9BACT</name>
<dbReference type="AlphaFoldDB" id="A0A327PA89"/>
<protein>
    <submittedName>
        <fullName evidence="1">Uncharacterized protein</fullName>
    </submittedName>
</protein>